<dbReference type="AlphaFoldDB" id="A0A7C9RBV9"/>
<comment type="subcellular location">
    <subcellularLocation>
        <location evidence="1">Cell membrane</location>
        <topology evidence="1">Multi-pass membrane protein</topology>
    </subcellularLocation>
</comment>
<evidence type="ECO:0000256" key="5">
    <source>
        <dbReference type="ARBA" id="ARBA00023136"/>
    </source>
</evidence>
<evidence type="ECO:0000313" key="7">
    <source>
        <dbReference type="EMBL" id="NGN45260.1"/>
    </source>
</evidence>
<feature type="transmembrane region" description="Helical" evidence="6">
    <location>
        <begin position="6"/>
        <end position="28"/>
    </location>
</feature>
<feature type="transmembrane region" description="Helical" evidence="6">
    <location>
        <begin position="144"/>
        <end position="170"/>
    </location>
</feature>
<gene>
    <name evidence="7" type="ORF">G6N74_29865</name>
</gene>
<sequence>MSLEVYAAYVVACIVIILVPGPTVTLIIASSMRHGTRAGLLNVAGTQAGIAVMIGIVGIGLTSMIEGMGHWFEWVRLLGAAYLIWMGIQMFRSSGRLDANGAPQAPRGGFFLQGFLVAISNPKTLIFFGAFIPQFLDPAGNHALQIAIMGATALVFAAMSDSAYAIVAGRASRALSANRIKLLSRVSGSFLVGGGLWLALSRAK</sequence>
<evidence type="ECO:0000313" key="8">
    <source>
        <dbReference type="Proteomes" id="UP000481252"/>
    </source>
</evidence>
<dbReference type="Proteomes" id="UP000481252">
    <property type="component" value="Unassembled WGS sequence"/>
</dbReference>
<dbReference type="PANTHER" id="PTHR30086:SF20">
    <property type="entry name" value="ARGININE EXPORTER PROTEIN ARGO-RELATED"/>
    <property type="match status" value="1"/>
</dbReference>
<dbReference type="RefSeq" id="WP_165121632.1">
    <property type="nucleotide sequence ID" value="NZ_JAAKZG010000032.1"/>
</dbReference>
<accession>A0A7C9RBV9</accession>
<evidence type="ECO:0000256" key="2">
    <source>
        <dbReference type="ARBA" id="ARBA00022475"/>
    </source>
</evidence>
<protein>
    <submittedName>
        <fullName evidence="7">LysE family translocator</fullName>
    </submittedName>
</protein>
<evidence type="ECO:0000256" key="1">
    <source>
        <dbReference type="ARBA" id="ARBA00004651"/>
    </source>
</evidence>
<dbReference type="GO" id="GO:0005886">
    <property type="term" value="C:plasma membrane"/>
    <property type="evidence" value="ECO:0007669"/>
    <property type="project" value="UniProtKB-SubCell"/>
</dbReference>
<dbReference type="GO" id="GO:0015171">
    <property type="term" value="F:amino acid transmembrane transporter activity"/>
    <property type="evidence" value="ECO:0007669"/>
    <property type="project" value="TreeGrafter"/>
</dbReference>
<organism evidence="7 8">
    <name type="scientific">Mesorhizobium zhangyense</name>
    <dbReference type="NCBI Taxonomy" id="1776730"/>
    <lineage>
        <taxon>Bacteria</taxon>
        <taxon>Pseudomonadati</taxon>
        <taxon>Pseudomonadota</taxon>
        <taxon>Alphaproteobacteria</taxon>
        <taxon>Hyphomicrobiales</taxon>
        <taxon>Phyllobacteriaceae</taxon>
        <taxon>Mesorhizobium</taxon>
    </lineage>
</organism>
<evidence type="ECO:0000256" key="6">
    <source>
        <dbReference type="SAM" id="Phobius"/>
    </source>
</evidence>
<dbReference type="Pfam" id="PF01810">
    <property type="entry name" value="LysE"/>
    <property type="match status" value="1"/>
</dbReference>
<keyword evidence="2" id="KW-1003">Cell membrane</keyword>
<feature type="transmembrane region" description="Helical" evidence="6">
    <location>
        <begin position="182"/>
        <end position="200"/>
    </location>
</feature>
<evidence type="ECO:0000256" key="3">
    <source>
        <dbReference type="ARBA" id="ARBA00022692"/>
    </source>
</evidence>
<keyword evidence="8" id="KW-1185">Reference proteome</keyword>
<dbReference type="EMBL" id="JAAKZG010000032">
    <property type="protein sequence ID" value="NGN45260.1"/>
    <property type="molecule type" value="Genomic_DNA"/>
</dbReference>
<keyword evidence="3 6" id="KW-0812">Transmembrane</keyword>
<feature type="transmembrane region" description="Helical" evidence="6">
    <location>
        <begin position="109"/>
        <end position="132"/>
    </location>
</feature>
<proteinExistence type="predicted"/>
<feature type="transmembrane region" description="Helical" evidence="6">
    <location>
        <begin position="40"/>
        <end position="65"/>
    </location>
</feature>
<name>A0A7C9RBV9_9HYPH</name>
<dbReference type="InterPro" id="IPR001123">
    <property type="entry name" value="LeuE-type"/>
</dbReference>
<comment type="caution">
    <text evidence="7">The sequence shown here is derived from an EMBL/GenBank/DDBJ whole genome shotgun (WGS) entry which is preliminary data.</text>
</comment>
<keyword evidence="4 6" id="KW-1133">Transmembrane helix</keyword>
<feature type="transmembrane region" description="Helical" evidence="6">
    <location>
        <begin position="71"/>
        <end position="88"/>
    </location>
</feature>
<evidence type="ECO:0000256" key="4">
    <source>
        <dbReference type="ARBA" id="ARBA00022989"/>
    </source>
</evidence>
<reference evidence="7 8" key="1">
    <citation type="submission" date="2020-02" db="EMBL/GenBank/DDBJ databases">
        <title>Genome sequence of the type strain CGMCC 1.15528 of Mesorhizobium zhangyense.</title>
        <authorList>
            <person name="Gao J."/>
            <person name="Sun J."/>
        </authorList>
    </citation>
    <scope>NUCLEOTIDE SEQUENCE [LARGE SCALE GENOMIC DNA]</scope>
    <source>
        <strain evidence="7 8">CGMCC 1.15528</strain>
    </source>
</reference>
<dbReference type="PANTHER" id="PTHR30086">
    <property type="entry name" value="ARGININE EXPORTER PROTEIN ARGO"/>
    <property type="match status" value="1"/>
</dbReference>
<keyword evidence="5 6" id="KW-0472">Membrane</keyword>
<dbReference type="PIRSF" id="PIRSF006324">
    <property type="entry name" value="LeuE"/>
    <property type="match status" value="1"/>
</dbReference>